<name>A0ABM9BAA9_9BACL</name>
<organism evidence="1 2">
    <name type="scientific">Paenibacillus pseudetheri</name>
    <dbReference type="NCBI Taxonomy" id="2897682"/>
    <lineage>
        <taxon>Bacteria</taxon>
        <taxon>Bacillati</taxon>
        <taxon>Bacillota</taxon>
        <taxon>Bacilli</taxon>
        <taxon>Bacillales</taxon>
        <taxon>Paenibacillaceae</taxon>
        <taxon>Paenibacillus</taxon>
    </lineage>
</organism>
<protein>
    <recommendedName>
        <fullName evidence="3">Cytoplasmic protein</fullName>
    </recommendedName>
</protein>
<proteinExistence type="predicted"/>
<comment type="caution">
    <text evidence="1">The sequence shown here is derived from an EMBL/GenBank/DDBJ whole genome shotgun (WGS) entry which is preliminary data.</text>
</comment>
<sequence>MYKNMLAKFKDLREQKKAYKECVKRSKALPNDYREVYNIASRYMLNFSSNDSSVINLFPEMLDMFEMGAAEGRDVLEIVGNDVMAFCDGLLEDVSAQTWTGKMRAKMNESIHKKLGR</sequence>
<keyword evidence="2" id="KW-1185">Reference proteome</keyword>
<dbReference type="InterPro" id="IPR008316">
    <property type="entry name" value="UCP029876"/>
</dbReference>
<dbReference type="Gene3D" id="1.10.1900.10">
    <property type="entry name" value="c-terminal domain of poly(a) binding protein"/>
    <property type="match status" value="1"/>
</dbReference>
<dbReference type="RefSeq" id="WP_082651129.1">
    <property type="nucleotide sequence ID" value="NZ_CAKMAB010000007.1"/>
</dbReference>
<dbReference type="EMBL" id="CAKMAB010000007">
    <property type="protein sequence ID" value="CAH1055522.1"/>
    <property type="molecule type" value="Genomic_DNA"/>
</dbReference>
<evidence type="ECO:0000313" key="2">
    <source>
        <dbReference type="Proteomes" id="UP000838749"/>
    </source>
</evidence>
<dbReference type="Proteomes" id="UP000838749">
    <property type="component" value="Unassembled WGS sequence"/>
</dbReference>
<dbReference type="Pfam" id="PF06304">
    <property type="entry name" value="DUF1048"/>
    <property type="match status" value="1"/>
</dbReference>
<dbReference type="SUPFAM" id="SSF158560">
    <property type="entry name" value="BH3980-like"/>
    <property type="match status" value="1"/>
</dbReference>
<accession>A0ABM9BAA9</accession>
<reference evidence="1" key="1">
    <citation type="submission" date="2021-12" db="EMBL/GenBank/DDBJ databases">
        <authorList>
            <person name="Criscuolo A."/>
        </authorList>
    </citation>
    <scope>NUCLEOTIDE SEQUENCE</scope>
    <source>
        <strain evidence="1">CIP111894</strain>
    </source>
</reference>
<gene>
    <name evidence="1" type="ORF">PAECIP111894_01674</name>
</gene>
<evidence type="ECO:0008006" key="3">
    <source>
        <dbReference type="Google" id="ProtNLM"/>
    </source>
</evidence>
<evidence type="ECO:0000313" key="1">
    <source>
        <dbReference type="EMBL" id="CAH1055522.1"/>
    </source>
</evidence>